<feature type="domain" description="HTH lysR-type" evidence="5">
    <location>
        <begin position="1"/>
        <end position="58"/>
    </location>
</feature>
<evidence type="ECO:0000313" key="6">
    <source>
        <dbReference type="EMBL" id="UOQ83612.1"/>
    </source>
</evidence>
<evidence type="ECO:0000256" key="2">
    <source>
        <dbReference type="ARBA" id="ARBA00023015"/>
    </source>
</evidence>
<dbReference type="InterPro" id="IPR036388">
    <property type="entry name" value="WH-like_DNA-bd_sf"/>
</dbReference>
<dbReference type="Proteomes" id="UP000831537">
    <property type="component" value="Chromosome"/>
</dbReference>
<accession>A0ABY4GIL5</accession>
<keyword evidence="3" id="KW-0238">DNA-binding</keyword>
<gene>
    <name evidence="6" type="ORF">MUN87_12685</name>
</gene>
<dbReference type="Gene3D" id="3.40.190.290">
    <property type="match status" value="1"/>
</dbReference>
<reference evidence="6 7" key="1">
    <citation type="submission" date="2022-04" db="EMBL/GenBank/DDBJ databases">
        <title>Gracilibacillus sp. isolated from saltern.</title>
        <authorList>
            <person name="Won M."/>
            <person name="Lee C.-M."/>
            <person name="Woen H.-Y."/>
            <person name="Kwon S.-W."/>
        </authorList>
    </citation>
    <scope>NUCLEOTIDE SEQUENCE [LARGE SCALE GENOMIC DNA]</scope>
    <source>
        <strain evidence="6 7">SSPM10-3</strain>
    </source>
</reference>
<proteinExistence type="inferred from homology"/>
<organism evidence="6 7">
    <name type="scientific">Gracilibacillus salinarum</name>
    <dbReference type="NCBI Taxonomy" id="2932255"/>
    <lineage>
        <taxon>Bacteria</taxon>
        <taxon>Bacillati</taxon>
        <taxon>Bacillota</taxon>
        <taxon>Bacilli</taxon>
        <taxon>Bacillales</taxon>
        <taxon>Bacillaceae</taxon>
        <taxon>Gracilibacillus</taxon>
    </lineage>
</organism>
<evidence type="ECO:0000259" key="5">
    <source>
        <dbReference type="PROSITE" id="PS50931"/>
    </source>
</evidence>
<evidence type="ECO:0000313" key="7">
    <source>
        <dbReference type="Proteomes" id="UP000831537"/>
    </source>
</evidence>
<dbReference type="Gene3D" id="1.10.10.10">
    <property type="entry name" value="Winged helix-like DNA-binding domain superfamily/Winged helix DNA-binding domain"/>
    <property type="match status" value="1"/>
</dbReference>
<evidence type="ECO:0000256" key="1">
    <source>
        <dbReference type="ARBA" id="ARBA00009437"/>
    </source>
</evidence>
<dbReference type="SUPFAM" id="SSF46785">
    <property type="entry name" value="Winged helix' DNA-binding domain"/>
    <property type="match status" value="1"/>
</dbReference>
<dbReference type="PANTHER" id="PTHR30419">
    <property type="entry name" value="HTH-TYPE TRANSCRIPTIONAL REGULATOR YBHD"/>
    <property type="match status" value="1"/>
</dbReference>
<dbReference type="RefSeq" id="WP_244740633.1">
    <property type="nucleotide sequence ID" value="NZ_CP095071.1"/>
</dbReference>
<sequence length="292" mass="32991">MDIKHLKYFLEIAKTRSFTQAAENLYITQPALSRAIKSLEAELQNSLFIRTRKKILLTDAGELLQNHAVPIVEKMDRLEEDLHSLNTVHTGHIRIGLPTFIHSFFFSKLIGAFHLEYPAITFQLEENGSKIIEEKVMNGQLDCGVIVLNGKNHAIDCVSFVAEPLSAVVHPSHPLAGREHIRLDELKDDAFIMFNQDFELRNIILDACNQVGFQPKITSETSQLDFIEEMVASELGITLLPESTSNALSGNVQSLPISQPVVEWNLAFIWKKDTYISQTNKTFISYAKDRLV</sequence>
<keyword evidence="7" id="KW-1185">Reference proteome</keyword>
<comment type="similarity">
    <text evidence="1">Belongs to the LysR transcriptional regulatory family.</text>
</comment>
<protein>
    <submittedName>
        <fullName evidence="6">LysR family transcriptional regulator</fullName>
    </submittedName>
</protein>
<dbReference type="InterPro" id="IPR036390">
    <property type="entry name" value="WH_DNA-bd_sf"/>
</dbReference>
<dbReference type="SUPFAM" id="SSF53850">
    <property type="entry name" value="Periplasmic binding protein-like II"/>
    <property type="match status" value="1"/>
</dbReference>
<dbReference type="InterPro" id="IPR000847">
    <property type="entry name" value="LysR_HTH_N"/>
</dbReference>
<dbReference type="InterPro" id="IPR005119">
    <property type="entry name" value="LysR_subst-bd"/>
</dbReference>
<evidence type="ECO:0000256" key="3">
    <source>
        <dbReference type="ARBA" id="ARBA00023125"/>
    </source>
</evidence>
<name>A0ABY4GIL5_9BACI</name>
<dbReference type="Pfam" id="PF00126">
    <property type="entry name" value="HTH_1"/>
    <property type="match status" value="1"/>
</dbReference>
<dbReference type="Pfam" id="PF03466">
    <property type="entry name" value="LysR_substrate"/>
    <property type="match status" value="1"/>
</dbReference>
<dbReference type="PRINTS" id="PR00039">
    <property type="entry name" value="HTHLYSR"/>
</dbReference>
<keyword evidence="2" id="KW-0805">Transcription regulation</keyword>
<dbReference type="InterPro" id="IPR050950">
    <property type="entry name" value="HTH-type_LysR_regulators"/>
</dbReference>
<dbReference type="EMBL" id="CP095071">
    <property type="protein sequence ID" value="UOQ83612.1"/>
    <property type="molecule type" value="Genomic_DNA"/>
</dbReference>
<evidence type="ECO:0000256" key="4">
    <source>
        <dbReference type="ARBA" id="ARBA00023163"/>
    </source>
</evidence>
<dbReference type="PROSITE" id="PS50931">
    <property type="entry name" value="HTH_LYSR"/>
    <property type="match status" value="1"/>
</dbReference>
<keyword evidence="4" id="KW-0804">Transcription</keyword>
<dbReference type="PANTHER" id="PTHR30419:SF8">
    <property type="entry name" value="NITROGEN ASSIMILATION TRANSCRIPTIONAL ACTIVATOR-RELATED"/>
    <property type="match status" value="1"/>
</dbReference>